<proteinExistence type="predicted"/>
<protein>
    <submittedName>
        <fullName evidence="4">Lipase 2</fullName>
        <ecNumber evidence="4">3.1.1.3</ecNumber>
    </submittedName>
</protein>
<feature type="region of interest" description="Disordered" evidence="1">
    <location>
        <begin position="35"/>
        <end position="73"/>
    </location>
</feature>
<feature type="domain" description="SGNH hydrolase-type esterase" evidence="3">
    <location>
        <begin position="79"/>
        <end position="310"/>
    </location>
</feature>
<dbReference type="EMBL" id="CP075371">
    <property type="protein sequence ID" value="QVT81870.1"/>
    <property type="molecule type" value="Genomic_DNA"/>
</dbReference>
<feature type="compositionally biased region" description="Low complexity" evidence="1">
    <location>
        <begin position="36"/>
        <end position="72"/>
    </location>
</feature>
<accession>A0ABX8EMW7</accession>
<dbReference type="PROSITE" id="PS51257">
    <property type="entry name" value="PROKAR_LIPOPROTEIN"/>
    <property type="match status" value="1"/>
</dbReference>
<keyword evidence="4" id="KW-0378">Hydrolase</keyword>
<dbReference type="PANTHER" id="PTHR37981:SF1">
    <property type="entry name" value="SGNH HYDROLASE-TYPE ESTERASE DOMAIN-CONTAINING PROTEIN"/>
    <property type="match status" value="1"/>
</dbReference>
<dbReference type="PANTHER" id="PTHR37981">
    <property type="entry name" value="LIPASE 2"/>
    <property type="match status" value="1"/>
</dbReference>
<reference evidence="4 5" key="1">
    <citation type="submission" date="2021-05" db="EMBL/GenBank/DDBJ databases">
        <title>Complete genome of Nocardioides aquaticus KCTC 9944T isolated from meromictic and hypersaline Ekho Lake, Antarctica.</title>
        <authorList>
            <person name="Hwang K."/>
            <person name="Kim K.M."/>
            <person name="Choe H."/>
        </authorList>
    </citation>
    <scope>NUCLEOTIDE SEQUENCE [LARGE SCALE GENOMIC DNA]</scope>
    <source>
        <strain evidence="4 5">KCTC 9944</strain>
    </source>
</reference>
<dbReference type="InterPro" id="IPR037460">
    <property type="entry name" value="SEST-like"/>
</dbReference>
<dbReference type="SUPFAM" id="SSF52266">
    <property type="entry name" value="SGNH hydrolase"/>
    <property type="match status" value="1"/>
</dbReference>
<dbReference type="EC" id="3.1.1.3" evidence="4"/>
<dbReference type="GO" id="GO:0004806">
    <property type="term" value="F:triacylglycerol lipase activity"/>
    <property type="evidence" value="ECO:0007669"/>
    <property type="project" value="UniProtKB-EC"/>
</dbReference>
<evidence type="ECO:0000313" key="5">
    <source>
        <dbReference type="Proteomes" id="UP000679307"/>
    </source>
</evidence>
<evidence type="ECO:0000259" key="3">
    <source>
        <dbReference type="Pfam" id="PF13472"/>
    </source>
</evidence>
<keyword evidence="5" id="KW-1185">Reference proteome</keyword>
<evidence type="ECO:0000256" key="2">
    <source>
        <dbReference type="SAM" id="SignalP"/>
    </source>
</evidence>
<feature type="signal peptide" evidence="2">
    <location>
        <begin position="1"/>
        <end position="41"/>
    </location>
</feature>
<dbReference type="Gene3D" id="3.40.50.1110">
    <property type="entry name" value="SGNH hydrolase"/>
    <property type="match status" value="1"/>
</dbReference>
<evidence type="ECO:0000256" key="1">
    <source>
        <dbReference type="SAM" id="MobiDB-lite"/>
    </source>
</evidence>
<feature type="chain" id="PRO_5046366342" evidence="2">
    <location>
        <begin position="42"/>
        <end position="327"/>
    </location>
</feature>
<name>A0ABX8EMW7_9ACTN</name>
<sequence>MPKLPRPAGRSPLPGLVAGVAALTLLLGACSGGAGSDTAGAADPSSAATPSSPSSEGSPDAPTTSAPTTAAPNGEQYVALGDSYTAAPLVPSTDTADGCLRSDGNYPHLLAAELGYELTDVSCVGATTSSMIGVQQTGSGAQPAQFEALGRGTDLVTVGIGGNDVELFTTLFQQCLPLAAQDPDGAPCTEQLKGGPDDLLPAVARVDGLVEAIVTGIRQRAPKAEIVVVDYPQLLPAEGTCEAGALAAGDYPYVREVNAALSRAVMAGARAADAEVIDVLGMSRGHDVCSEDPWVNGIQTDPERALAFHPFAVEQEAVAAAIADLVG</sequence>
<dbReference type="InterPro" id="IPR036514">
    <property type="entry name" value="SGNH_hydro_sf"/>
</dbReference>
<gene>
    <name evidence="4" type="ORF">ENKNEFLB_04289</name>
</gene>
<dbReference type="CDD" id="cd01823">
    <property type="entry name" value="SEST_like"/>
    <property type="match status" value="1"/>
</dbReference>
<dbReference type="RefSeq" id="WP_214057171.1">
    <property type="nucleotide sequence ID" value="NZ_BAAAHS010000165.1"/>
</dbReference>
<organism evidence="4 5">
    <name type="scientific">Nocardioides aquaticus</name>
    <dbReference type="NCBI Taxonomy" id="160826"/>
    <lineage>
        <taxon>Bacteria</taxon>
        <taxon>Bacillati</taxon>
        <taxon>Actinomycetota</taxon>
        <taxon>Actinomycetes</taxon>
        <taxon>Propionibacteriales</taxon>
        <taxon>Nocardioidaceae</taxon>
        <taxon>Nocardioides</taxon>
    </lineage>
</organism>
<keyword evidence="2" id="KW-0732">Signal</keyword>
<dbReference type="Proteomes" id="UP000679307">
    <property type="component" value="Chromosome"/>
</dbReference>
<evidence type="ECO:0000313" key="4">
    <source>
        <dbReference type="EMBL" id="QVT81870.1"/>
    </source>
</evidence>
<dbReference type="Pfam" id="PF13472">
    <property type="entry name" value="Lipase_GDSL_2"/>
    <property type="match status" value="1"/>
</dbReference>
<dbReference type="InterPro" id="IPR013830">
    <property type="entry name" value="SGNH_hydro"/>
</dbReference>